<gene>
    <name evidence="2" type="ORF">RFI_22374</name>
</gene>
<reference evidence="2 3" key="1">
    <citation type="journal article" date="2013" name="Curr. Biol.">
        <title>The Genome of the Foraminiferan Reticulomyxa filosa.</title>
        <authorList>
            <person name="Glockner G."/>
            <person name="Hulsmann N."/>
            <person name="Schleicher M."/>
            <person name="Noegel A.A."/>
            <person name="Eichinger L."/>
            <person name="Gallinger C."/>
            <person name="Pawlowski J."/>
            <person name="Sierra R."/>
            <person name="Euteneuer U."/>
            <person name="Pillet L."/>
            <person name="Moustafa A."/>
            <person name="Platzer M."/>
            <person name="Groth M."/>
            <person name="Szafranski K."/>
            <person name="Schliwa M."/>
        </authorList>
    </citation>
    <scope>NUCLEOTIDE SEQUENCE [LARGE SCALE GENOMIC DNA]</scope>
</reference>
<evidence type="ECO:0000313" key="2">
    <source>
        <dbReference type="EMBL" id="ETO14992.1"/>
    </source>
</evidence>
<dbReference type="EMBL" id="ASPP01019567">
    <property type="protein sequence ID" value="ETO14992.1"/>
    <property type="molecule type" value="Genomic_DNA"/>
</dbReference>
<keyword evidence="1" id="KW-1133">Transmembrane helix</keyword>
<dbReference type="Proteomes" id="UP000023152">
    <property type="component" value="Unassembled WGS sequence"/>
</dbReference>
<keyword evidence="1" id="KW-0812">Transmembrane</keyword>
<protein>
    <submittedName>
        <fullName evidence="2">Uncharacterized protein</fullName>
    </submittedName>
</protein>
<name>X6MNJ1_RETFI</name>
<feature type="transmembrane region" description="Helical" evidence="1">
    <location>
        <begin position="114"/>
        <end position="135"/>
    </location>
</feature>
<organism evidence="2 3">
    <name type="scientific">Reticulomyxa filosa</name>
    <dbReference type="NCBI Taxonomy" id="46433"/>
    <lineage>
        <taxon>Eukaryota</taxon>
        <taxon>Sar</taxon>
        <taxon>Rhizaria</taxon>
        <taxon>Retaria</taxon>
        <taxon>Foraminifera</taxon>
        <taxon>Monothalamids</taxon>
        <taxon>Reticulomyxidae</taxon>
        <taxon>Reticulomyxa</taxon>
    </lineage>
</organism>
<comment type="caution">
    <text evidence="2">The sequence shown here is derived from an EMBL/GenBank/DDBJ whole genome shotgun (WGS) entry which is preliminary data.</text>
</comment>
<evidence type="ECO:0000256" key="1">
    <source>
        <dbReference type="SAM" id="Phobius"/>
    </source>
</evidence>
<dbReference type="AlphaFoldDB" id="X6MNJ1"/>
<evidence type="ECO:0000313" key="3">
    <source>
        <dbReference type="Proteomes" id="UP000023152"/>
    </source>
</evidence>
<keyword evidence="3" id="KW-1185">Reference proteome</keyword>
<keyword evidence="1" id="KW-0472">Membrane</keyword>
<accession>X6MNJ1</accession>
<proteinExistence type="predicted"/>
<sequence>MASLEDLDKPVTLDEVKSVDAAFQPLLASQLLDRTFAEVSENAKAKDDAQKERLDICTAILESGIILPGFPSKTHETLLKQVKKQITKIAQERIRKETRMLNQNRPKQRSKTSYCRLLLMLVFYWYAMAHNFSLFDKLNLHIRLSTLQCKIQPKFRKASFAQHVTFCAKDKKLYEAGLHLVPKVQLYKKSARKSSLLSYCLILDREQTKLIFIFYCLLKATNILIDLFGKHAIDMEKRTQTIHKTLKMPQAKESR</sequence>